<comment type="caution">
    <text evidence="3">The sequence shown here is derived from an EMBL/GenBank/DDBJ whole genome shotgun (WGS) entry which is preliminary data.</text>
</comment>
<evidence type="ECO:0000313" key="4">
    <source>
        <dbReference type="Proteomes" id="UP000011958"/>
    </source>
</evidence>
<name>M7NR35_PNEMU</name>
<dbReference type="SUPFAM" id="SSF68906">
    <property type="entry name" value="SAP domain"/>
    <property type="match status" value="1"/>
</dbReference>
<accession>M7NR35</accession>
<dbReference type="InterPro" id="IPR036361">
    <property type="entry name" value="SAP_dom_sf"/>
</dbReference>
<dbReference type="VEuPathDB" id="FungiDB:PNEG_01903"/>
<dbReference type="eggNOG" id="ENOG502S2D0">
    <property type="taxonomic scope" value="Eukaryota"/>
</dbReference>
<dbReference type="AlphaFoldDB" id="M7NR35"/>
<dbReference type="Pfam" id="PF02037">
    <property type="entry name" value="SAP"/>
    <property type="match status" value="1"/>
</dbReference>
<feature type="domain" description="SAP" evidence="2">
    <location>
        <begin position="3"/>
        <end position="37"/>
    </location>
</feature>
<protein>
    <recommendedName>
        <fullName evidence="2">SAP domain-containing protein</fullName>
    </recommendedName>
</protein>
<dbReference type="OrthoDB" id="5348404at2759"/>
<proteinExistence type="predicted"/>
<dbReference type="PANTHER" id="PTHR47031:SF3">
    <property type="entry name" value="SAP DOMAIN-CONTAINING PROTEIN"/>
    <property type="match status" value="1"/>
</dbReference>
<dbReference type="InterPro" id="IPR034257">
    <property type="entry name" value="Acinus_RRM"/>
</dbReference>
<dbReference type="OMA" id="NEWINIE"/>
<organism evidence="3 4">
    <name type="scientific">Pneumocystis murina (strain B123)</name>
    <name type="common">Mouse pneumocystis pneumonia agent</name>
    <name type="synonym">Pneumocystis carinii f. sp. muris</name>
    <dbReference type="NCBI Taxonomy" id="1069680"/>
    <lineage>
        <taxon>Eukaryota</taxon>
        <taxon>Fungi</taxon>
        <taxon>Dikarya</taxon>
        <taxon>Ascomycota</taxon>
        <taxon>Taphrinomycotina</taxon>
        <taxon>Pneumocystomycetes</taxon>
        <taxon>Pneumocystaceae</taxon>
        <taxon>Pneumocystis</taxon>
    </lineage>
</organism>
<dbReference type="PANTHER" id="PTHR47031">
    <property type="entry name" value="SAP DNA-BINDING DOMAIN-CONTAINING PROTEIN"/>
    <property type="match status" value="1"/>
</dbReference>
<dbReference type="Proteomes" id="UP000011958">
    <property type="component" value="Unassembled WGS sequence"/>
</dbReference>
<evidence type="ECO:0000256" key="1">
    <source>
        <dbReference type="SAM" id="Coils"/>
    </source>
</evidence>
<dbReference type="CDD" id="cd12432">
    <property type="entry name" value="RRM_ACINU"/>
    <property type="match status" value="1"/>
</dbReference>
<dbReference type="InterPro" id="IPR003034">
    <property type="entry name" value="SAP_dom"/>
</dbReference>
<dbReference type="STRING" id="1069680.M7NR35"/>
<dbReference type="PROSITE" id="PS50800">
    <property type="entry name" value="SAP"/>
    <property type="match status" value="1"/>
</dbReference>
<keyword evidence="4" id="KW-1185">Reference proteome</keyword>
<gene>
    <name evidence="3" type="ORF">PNEG_01903</name>
</gene>
<sequence length="399" mass="46554">MNLSLLKVSELKEELGKRGLSRTGLKKDLIDRLEKALNEEGCTTFLDNNSTKISVNEKINNESDSQAIKSPKKAGKNDMFIIEDKEVKELIKEEKDQKNIEEVDKDVSSIYLNKKEENEELKNEIKRNINNEILLKNEEKICSMSLKRGLEHLNDETNKAIKKIKENSEELNSNLSVEKSIETKSSNNTHNDTLNKTEKISEPIHKLTSAVYIRDFTRPLQASQFKSYLLDIIKGVDDINDNIFKQFWMNNLKTHAFIVFTDVDHAKRVRDVLHKSIWPYEKGRQPLWADYVPEDKVNEWINIEEQSPRDTKWEVIYGVNGVANLSEVKKKVLNKKFVALNQKIERSFQNNSSYKYETKRSDIKKYNLNDLFLKTQTTPFLYYKTVDQNIAVNRLKKSE</sequence>
<dbReference type="HOGENOM" id="CLU_069945_0_0_1"/>
<dbReference type="RefSeq" id="XP_007873878.1">
    <property type="nucleotide sequence ID" value="XM_007875687.1"/>
</dbReference>
<evidence type="ECO:0000259" key="2">
    <source>
        <dbReference type="PROSITE" id="PS50800"/>
    </source>
</evidence>
<dbReference type="Gene3D" id="1.10.720.30">
    <property type="entry name" value="SAP domain"/>
    <property type="match status" value="1"/>
</dbReference>
<dbReference type="GeneID" id="19895597"/>
<dbReference type="EMBL" id="AFWA02000009">
    <property type="protein sequence ID" value="EMR09717.1"/>
    <property type="molecule type" value="Genomic_DNA"/>
</dbReference>
<feature type="coiled-coil region" evidence="1">
    <location>
        <begin position="111"/>
        <end position="174"/>
    </location>
</feature>
<dbReference type="SMART" id="SM00513">
    <property type="entry name" value="SAP"/>
    <property type="match status" value="1"/>
</dbReference>
<evidence type="ECO:0000313" key="3">
    <source>
        <dbReference type="EMBL" id="EMR09717.1"/>
    </source>
</evidence>
<reference evidence="4" key="1">
    <citation type="journal article" date="2016" name="Nat. Commun.">
        <title>Genome analysis of three Pneumocystis species reveals adaptation mechanisms to life exclusively in mammalian hosts.</title>
        <authorList>
            <person name="Ma L."/>
            <person name="Chen Z."/>
            <person name="Huang D.W."/>
            <person name="Kutty G."/>
            <person name="Ishihara M."/>
            <person name="Wang H."/>
            <person name="Abouelleil A."/>
            <person name="Bishop L."/>
            <person name="Davey E."/>
            <person name="Deng R."/>
            <person name="Deng X."/>
            <person name="Fan L."/>
            <person name="Fantoni G."/>
            <person name="Fitzgerald M."/>
            <person name="Gogineni E."/>
            <person name="Goldberg J.M."/>
            <person name="Handley G."/>
            <person name="Hu X."/>
            <person name="Huber C."/>
            <person name="Jiao X."/>
            <person name="Jones K."/>
            <person name="Levin J.Z."/>
            <person name="Liu Y."/>
            <person name="Macdonald P."/>
            <person name="Melnikov A."/>
            <person name="Raley C."/>
            <person name="Sassi M."/>
            <person name="Sherman B.T."/>
            <person name="Song X."/>
            <person name="Sykes S."/>
            <person name="Tran B."/>
            <person name="Walsh L."/>
            <person name="Xia Y."/>
            <person name="Yang J."/>
            <person name="Young S."/>
            <person name="Zeng Q."/>
            <person name="Zheng X."/>
            <person name="Stephens R."/>
            <person name="Nusbaum C."/>
            <person name="Birren B.W."/>
            <person name="Azadi P."/>
            <person name="Lempicki R.A."/>
            <person name="Cuomo C.A."/>
            <person name="Kovacs J.A."/>
        </authorList>
    </citation>
    <scope>NUCLEOTIDE SEQUENCE [LARGE SCALE GENOMIC DNA]</scope>
    <source>
        <strain evidence="4">B123</strain>
    </source>
</reference>
<keyword evidence="1" id="KW-0175">Coiled coil</keyword>